<keyword evidence="2" id="KW-0611">Plant defense</keyword>
<dbReference type="GO" id="GO:0038023">
    <property type="term" value="F:signaling receptor activity"/>
    <property type="evidence" value="ECO:0007669"/>
    <property type="project" value="InterPro"/>
</dbReference>
<dbReference type="Pfam" id="PF00407">
    <property type="entry name" value="Bet_v_1"/>
    <property type="match status" value="1"/>
</dbReference>
<dbReference type="PANTHER" id="PTHR31213">
    <property type="entry name" value="OS08G0374000 PROTEIN-RELATED"/>
    <property type="match status" value="1"/>
</dbReference>
<name>A0A540KH16_MALBA</name>
<reference evidence="7 8" key="1">
    <citation type="journal article" date="2019" name="G3 (Bethesda)">
        <title>Sequencing of a Wild Apple (Malus baccata) Genome Unravels the Differences Between Cultivated and Wild Apple Species Regarding Disease Resistance and Cold Tolerance.</title>
        <authorList>
            <person name="Chen X."/>
        </authorList>
    </citation>
    <scope>NUCLEOTIDE SEQUENCE [LARGE SCALE GENOMIC DNA]</scope>
    <source>
        <strain evidence="8">cv. Shandingzi</strain>
        <tissue evidence="7">Leaves</tissue>
    </source>
</reference>
<accession>A0A540KH16</accession>
<dbReference type="FunFam" id="3.30.530.20:FF:000007">
    <property type="entry name" value="Major pollen allergen Bet v 1-A"/>
    <property type="match status" value="1"/>
</dbReference>
<dbReference type="EMBL" id="VIEB01001280">
    <property type="protein sequence ID" value="TQD73503.1"/>
    <property type="molecule type" value="Genomic_DNA"/>
</dbReference>
<comment type="similarity">
    <text evidence="1">Belongs to the BetVI family.</text>
</comment>
<dbReference type="InterPro" id="IPR023393">
    <property type="entry name" value="START-like_dom_sf"/>
</dbReference>
<evidence type="ECO:0000256" key="1">
    <source>
        <dbReference type="ARBA" id="ARBA00009744"/>
    </source>
</evidence>
<dbReference type="GO" id="GO:0009738">
    <property type="term" value="P:abscisic acid-activated signaling pathway"/>
    <property type="evidence" value="ECO:0007669"/>
    <property type="project" value="InterPro"/>
</dbReference>
<comment type="caution">
    <text evidence="7">The sequence shown here is derived from an EMBL/GenBank/DDBJ whole genome shotgun (WGS) entry which is preliminary data.</text>
</comment>
<proteinExistence type="inferred from homology"/>
<dbReference type="GO" id="GO:0006952">
    <property type="term" value="P:defense response"/>
    <property type="evidence" value="ECO:0007669"/>
    <property type="project" value="UniProtKB-KW"/>
</dbReference>
<dbReference type="GO" id="GO:0005737">
    <property type="term" value="C:cytoplasm"/>
    <property type="evidence" value="ECO:0007669"/>
    <property type="project" value="TreeGrafter"/>
</dbReference>
<dbReference type="SMART" id="SM01037">
    <property type="entry name" value="Bet_v_1"/>
    <property type="match status" value="1"/>
</dbReference>
<dbReference type="STRING" id="106549.A0A540KH16"/>
<dbReference type="GO" id="GO:0005634">
    <property type="term" value="C:nucleus"/>
    <property type="evidence" value="ECO:0007669"/>
    <property type="project" value="TreeGrafter"/>
</dbReference>
<dbReference type="InterPro" id="IPR050279">
    <property type="entry name" value="Plant_def-hormone_signal"/>
</dbReference>
<dbReference type="PRINTS" id="PR00634">
    <property type="entry name" value="BETALLERGEN"/>
</dbReference>
<dbReference type="Gene3D" id="3.30.530.20">
    <property type="match status" value="1"/>
</dbReference>
<sequence length="156" mass="17282">MAKEVKTEAKVCVGIEALWEALAKDLRILMPKIIPNLVKSVEVIEGDGGIGTVLLFSFGSDVPKMSYQKEKIVELDESVHKFGLQVIEGGHLNFGFSSYKTTFQLTSIHEKETLVSIEITYESEVEDNNAMPSKTTMSTLALVKNLEEYLLNNVAV</sequence>
<evidence type="ECO:0000259" key="6">
    <source>
        <dbReference type="SMART" id="SM01037"/>
    </source>
</evidence>
<dbReference type="InterPro" id="IPR024949">
    <property type="entry name" value="Bet_v_I_allergen"/>
</dbReference>
<evidence type="ECO:0000256" key="4">
    <source>
        <dbReference type="ARBA" id="ARBA00071156"/>
    </source>
</evidence>
<evidence type="ECO:0000313" key="8">
    <source>
        <dbReference type="Proteomes" id="UP000315295"/>
    </source>
</evidence>
<evidence type="ECO:0000256" key="5">
    <source>
        <dbReference type="ARBA" id="ARBA00078490"/>
    </source>
</evidence>
<dbReference type="GO" id="GO:0010427">
    <property type="term" value="F:abscisic acid binding"/>
    <property type="evidence" value="ECO:0007669"/>
    <property type="project" value="InterPro"/>
</dbReference>
<keyword evidence="8" id="KW-1185">Reference proteome</keyword>
<organism evidence="7 8">
    <name type="scientific">Malus baccata</name>
    <name type="common">Siberian crab apple</name>
    <name type="synonym">Pyrus baccata</name>
    <dbReference type="NCBI Taxonomy" id="106549"/>
    <lineage>
        <taxon>Eukaryota</taxon>
        <taxon>Viridiplantae</taxon>
        <taxon>Streptophyta</taxon>
        <taxon>Embryophyta</taxon>
        <taxon>Tracheophyta</taxon>
        <taxon>Spermatophyta</taxon>
        <taxon>Magnoliopsida</taxon>
        <taxon>eudicotyledons</taxon>
        <taxon>Gunneridae</taxon>
        <taxon>Pentapetalae</taxon>
        <taxon>rosids</taxon>
        <taxon>fabids</taxon>
        <taxon>Rosales</taxon>
        <taxon>Rosaceae</taxon>
        <taxon>Amygdaloideae</taxon>
        <taxon>Maleae</taxon>
        <taxon>Malus</taxon>
    </lineage>
</organism>
<gene>
    <name evidence="7" type="ORF">C1H46_040954</name>
</gene>
<dbReference type="CDD" id="cd07816">
    <property type="entry name" value="Bet_v1-like"/>
    <property type="match status" value="1"/>
</dbReference>
<dbReference type="PANTHER" id="PTHR31213:SF64">
    <property type="entry name" value="PHYTOHORMONE-BINDING PROTEIN"/>
    <property type="match status" value="1"/>
</dbReference>
<dbReference type="SUPFAM" id="SSF55961">
    <property type="entry name" value="Bet v1-like"/>
    <property type="match status" value="1"/>
</dbReference>
<dbReference type="AlphaFoldDB" id="A0A540KH16"/>
<dbReference type="InterPro" id="IPR000916">
    <property type="entry name" value="Bet_v_I/MLP"/>
</dbReference>
<dbReference type="GO" id="GO:0004864">
    <property type="term" value="F:protein phosphatase inhibitor activity"/>
    <property type="evidence" value="ECO:0007669"/>
    <property type="project" value="InterPro"/>
</dbReference>
<feature type="domain" description="Bet v I/Major latex protein" evidence="6">
    <location>
        <begin position="1"/>
        <end position="153"/>
    </location>
</feature>
<evidence type="ECO:0000256" key="3">
    <source>
        <dbReference type="ARBA" id="ARBA00023265"/>
    </source>
</evidence>
<evidence type="ECO:0000256" key="2">
    <source>
        <dbReference type="ARBA" id="ARBA00022821"/>
    </source>
</evidence>
<protein>
    <recommendedName>
        <fullName evidence="4">Major allergen Mal d 1</fullName>
    </recommendedName>
    <alternativeName>
        <fullName evidence="5">Allergen Mal d I</fullName>
    </alternativeName>
</protein>
<keyword evidence="3" id="KW-0568">Pathogenesis-related protein</keyword>
<dbReference type="Proteomes" id="UP000315295">
    <property type="component" value="Unassembled WGS sequence"/>
</dbReference>
<evidence type="ECO:0000313" key="7">
    <source>
        <dbReference type="EMBL" id="TQD73503.1"/>
    </source>
</evidence>